<evidence type="ECO:0000259" key="6">
    <source>
        <dbReference type="PROSITE" id="PS51686"/>
    </source>
</evidence>
<organism evidence="7 8">
    <name type="scientific">Hyphomonas beringensis</name>
    <dbReference type="NCBI Taxonomy" id="1280946"/>
    <lineage>
        <taxon>Bacteria</taxon>
        <taxon>Pseudomonadati</taxon>
        <taxon>Pseudomonadota</taxon>
        <taxon>Alphaproteobacteria</taxon>
        <taxon>Hyphomonadales</taxon>
        <taxon>Hyphomonadaceae</taxon>
        <taxon>Hyphomonas</taxon>
    </lineage>
</organism>
<dbReference type="InterPro" id="IPR023267">
    <property type="entry name" value="RCMT"/>
</dbReference>
<evidence type="ECO:0000256" key="5">
    <source>
        <dbReference type="PROSITE-ProRule" id="PRU01023"/>
    </source>
</evidence>
<reference evidence="7 8" key="1">
    <citation type="journal article" date="2014" name="Antonie Van Leeuwenhoek">
        <title>Hyphomonas beringensis sp. nov. and Hyphomonas chukchiensis sp. nov., isolated from surface seawater of the Bering Sea and Chukchi Sea.</title>
        <authorList>
            <person name="Li C."/>
            <person name="Lai Q."/>
            <person name="Li G."/>
            <person name="Dong C."/>
            <person name="Wang J."/>
            <person name="Liao Y."/>
            <person name="Shao Z."/>
        </authorList>
    </citation>
    <scope>NUCLEOTIDE SEQUENCE [LARGE SCALE GENOMIC DNA]</scope>
    <source>
        <strain evidence="7 8">25B14_1</strain>
    </source>
</reference>
<dbReference type="eggNOG" id="COG0781">
    <property type="taxonomic scope" value="Bacteria"/>
</dbReference>
<dbReference type="SUPFAM" id="SSF48013">
    <property type="entry name" value="NusB-like"/>
    <property type="match status" value="1"/>
</dbReference>
<dbReference type="InterPro" id="IPR029063">
    <property type="entry name" value="SAM-dependent_MTases_sf"/>
</dbReference>
<dbReference type="OrthoDB" id="9810297at2"/>
<feature type="binding site" evidence="5">
    <location>
        <position position="305"/>
    </location>
    <ligand>
        <name>S-adenosyl-L-methionine</name>
        <dbReference type="ChEBI" id="CHEBI:59789"/>
    </ligand>
</feature>
<keyword evidence="2 5" id="KW-0808">Transferase</keyword>
<keyword evidence="3 5" id="KW-0949">S-adenosyl-L-methionine</keyword>
<dbReference type="GO" id="GO:0001510">
    <property type="term" value="P:RNA methylation"/>
    <property type="evidence" value="ECO:0007669"/>
    <property type="project" value="InterPro"/>
</dbReference>
<dbReference type="GO" id="GO:0003723">
    <property type="term" value="F:RNA binding"/>
    <property type="evidence" value="ECO:0007669"/>
    <property type="project" value="UniProtKB-UniRule"/>
</dbReference>
<dbReference type="PROSITE" id="PS51686">
    <property type="entry name" value="SAM_MT_RSMB_NOP"/>
    <property type="match status" value="1"/>
</dbReference>
<gene>
    <name evidence="7" type="ORF">HY29_09230</name>
</gene>
<accession>A0A062UI40</accession>
<keyword evidence="4 5" id="KW-0694">RNA-binding</keyword>
<dbReference type="CDD" id="cd02440">
    <property type="entry name" value="AdoMet_MTases"/>
    <property type="match status" value="1"/>
</dbReference>
<dbReference type="PANTHER" id="PTHR22807:SF61">
    <property type="entry name" value="NOL1_NOP2_SUN FAMILY PROTEIN _ ANTITERMINATION NUSB DOMAIN-CONTAINING PROTEIN"/>
    <property type="match status" value="1"/>
</dbReference>
<dbReference type="InterPro" id="IPR001678">
    <property type="entry name" value="MeTrfase_RsmB-F_NOP2_dom"/>
</dbReference>
<dbReference type="Proteomes" id="UP000027037">
    <property type="component" value="Unassembled WGS sequence"/>
</dbReference>
<dbReference type="InterPro" id="IPR035926">
    <property type="entry name" value="NusB-like_sf"/>
</dbReference>
<dbReference type="Gene3D" id="3.40.50.150">
    <property type="entry name" value="Vaccinia Virus protein VP39"/>
    <property type="match status" value="1"/>
</dbReference>
<evidence type="ECO:0000256" key="2">
    <source>
        <dbReference type="ARBA" id="ARBA00022679"/>
    </source>
</evidence>
<comment type="caution">
    <text evidence="7">The sequence shown here is derived from an EMBL/GenBank/DDBJ whole genome shotgun (WGS) entry which is preliminary data.</text>
</comment>
<dbReference type="SUPFAM" id="SSF53335">
    <property type="entry name" value="S-adenosyl-L-methionine-dependent methyltransferases"/>
    <property type="match status" value="1"/>
</dbReference>
<comment type="caution">
    <text evidence="5">Lacks conserved residue(s) required for the propagation of feature annotation.</text>
</comment>
<dbReference type="InterPro" id="IPR049560">
    <property type="entry name" value="MeTrfase_RsmB-F_NOP2_cat"/>
</dbReference>
<feature type="binding site" evidence="5">
    <location>
        <position position="263"/>
    </location>
    <ligand>
        <name>S-adenosyl-L-methionine</name>
        <dbReference type="ChEBI" id="CHEBI:59789"/>
    </ligand>
</feature>
<dbReference type="Gene3D" id="1.10.940.10">
    <property type="entry name" value="NusB-like"/>
    <property type="match status" value="1"/>
</dbReference>
<evidence type="ECO:0000256" key="1">
    <source>
        <dbReference type="ARBA" id="ARBA00022603"/>
    </source>
</evidence>
<dbReference type="STRING" id="1280946.HY29_09230"/>
<dbReference type="GO" id="GO:0008173">
    <property type="term" value="F:RNA methyltransferase activity"/>
    <property type="evidence" value="ECO:0007669"/>
    <property type="project" value="InterPro"/>
</dbReference>
<dbReference type="PRINTS" id="PR02008">
    <property type="entry name" value="RCMTFAMILY"/>
</dbReference>
<sequence>MSGALSRRAAAELLMLTLDSRRTLDEAMVRSDSFNMLEGSDRGFARVMASAALRELGRIDAALAPLLSRPLEATSPAIRALLRVGAVQLWRLETHAHAAVSETVEAAKDWPDARSGGGFLNAVLRRAAEMPCPLDDLPATDIWPDWLAARFEADLGADAASAFATHQLEEPPIFLSAKTSAEDVATATGGEITHSGSVRLESAMIETLPGYEDGDWWVQDAAAALPARLLDVQSGETVIDLCAAPGGKTLQLAATGANVTAVDRSKPRLERLRENLERTGLTADIIAANADEWRPQAPASKLLLDAPCSALGTLRRHPEGAWIKREAEIDRFPTAQARLLASAADMVSPGGMVIYCVCTPLKAEGSDIVAQAISDGLYERITITEAEIPGFEASLTPEGDLLTLPSPNAGHDAFYIARLKRL</sequence>
<feature type="active site" description="Nucleophile" evidence="5">
    <location>
        <position position="358"/>
    </location>
</feature>
<keyword evidence="8" id="KW-1185">Reference proteome</keyword>
<keyword evidence="1 5" id="KW-0489">Methyltransferase</keyword>
<dbReference type="EMBL" id="AWFF01000025">
    <property type="protein sequence ID" value="KCZ56224.1"/>
    <property type="molecule type" value="Genomic_DNA"/>
</dbReference>
<comment type="similarity">
    <text evidence="5">Belongs to the class I-like SAM-binding methyltransferase superfamily. RsmB/NOP family.</text>
</comment>
<dbReference type="eggNOG" id="COG0144">
    <property type="taxonomic scope" value="Bacteria"/>
</dbReference>
<name>A0A062UI40_9PROT</name>
<dbReference type="Pfam" id="PF01029">
    <property type="entry name" value="NusB"/>
    <property type="match status" value="1"/>
</dbReference>
<feature type="domain" description="SAM-dependent MTase RsmB/NOP-type" evidence="6">
    <location>
        <begin position="151"/>
        <end position="422"/>
    </location>
</feature>
<evidence type="ECO:0000256" key="4">
    <source>
        <dbReference type="ARBA" id="ARBA00022884"/>
    </source>
</evidence>
<dbReference type="Pfam" id="PF01189">
    <property type="entry name" value="Methyltr_RsmB-F"/>
    <property type="match status" value="1"/>
</dbReference>
<proteinExistence type="inferred from homology"/>
<dbReference type="AlphaFoldDB" id="A0A062UI40"/>
<dbReference type="PATRIC" id="fig|1280946.3.peg.642"/>
<evidence type="ECO:0000313" key="7">
    <source>
        <dbReference type="EMBL" id="KCZ56224.1"/>
    </source>
</evidence>
<evidence type="ECO:0000256" key="3">
    <source>
        <dbReference type="ARBA" id="ARBA00022691"/>
    </source>
</evidence>
<dbReference type="PANTHER" id="PTHR22807">
    <property type="entry name" value="NOP2 YEAST -RELATED NOL1/NOP2/FMU SUN DOMAIN-CONTAINING"/>
    <property type="match status" value="1"/>
</dbReference>
<dbReference type="InterPro" id="IPR006027">
    <property type="entry name" value="NusB_RsmB_TIM44"/>
</dbReference>
<evidence type="ECO:0000313" key="8">
    <source>
        <dbReference type="Proteomes" id="UP000027037"/>
    </source>
</evidence>
<dbReference type="RefSeq" id="WP_034792062.1">
    <property type="nucleotide sequence ID" value="NZ_AWFF01000025.1"/>
</dbReference>
<protein>
    <recommendedName>
        <fullName evidence="6">SAM-dependent MTase RsmB/NOP-type domain-containing protein</fullName>
    </recommendedName>
</protein>
<dbReference type="GO" id="GO:0006355">
    <property type="term" value="P:regulation of DNA-templated transcription"/>
    <property type="evidence" value="ECO:0007669"/>
    <property type="project" value="InterPro"/>
</dbReference>
<feature type="binding site" evidence="5">
    <location>
        <begin position="242"/>
        <end position="248"/>
    </location>
    <ligand>
        <name>S-adenosyl-L-methionine</name>
        <dbReference type="ChEBI" id="CHEBI:59789"/>
    </ligand>
</feature>